<keyword evidence="12" id="KW-1185">Reference proteome</keyword>
<dbReference type="EMBL" id="CP019070">
    <property type="protein sequence ID" value="APW65819.1"/>
    <property type="molecule type" value="Genomic_DNA"/>
</dbReference>
<feature type="domain" description="TaqI-like C-terminal specificity" evidence="10">
    <location>
        <begin position="746"/>
        <end position="910"/>
    </location>
</feature>
<dbReference type="GO" id="GO:0009307">
    <property type="term" value="P:DNA restriction-modification system"/>
    <property type="evidence" value="ECO:0007669"/>
    <property type="project" value="UniProtKB-KW"/>
</dbReference>
<dbReference type="GO" id="GO:0032259">
    <property type="term" value="P:methylation"/>
    <property type="evidence" value="ECO:0007669"/>
    <property type="project" value="UniProtKB-KW"/>
</dbReference>
<dbReference type="InterPro" id="IPR002052">
    <property type="entry name" value="DNA_methylase_N6_adenine_CS"/>
</dbReference>
<dbReference type="REBASE" id="188426">
    <property type="entry name" value="Asp137ORF8105P"/>
</dbReference>
<dbReference type="GO" id="GO:0009007">
    <property type="term" value="F:site-specific DNA-methyltransferase (adenine-specific) activity"/>
    <property type="evidence" value="ECO:0007669"/>
    <property type="project" value="UniProtKB-EC"/>
</dbReference>
<dbReference type="PROSITE" id="PS00092">
    <property type="entry name" value="N6_MTASE"/>
    <property type="match status" value="1"/>
</dbReference>
<dbReference type="PANTHER" id="PTHR33841">
    <property type="entry name" value="DNA METHYLTRANSFERASE YEEA-RELATED"/>
    <property type="match status" value="1"/>
</dbReference>
<dbReference type="KEGG" id="alp:LPB137_08105"/>
<dbReference type="Pfam" id="PF12950">
    <property type="entry name" value="TaqI_C"/>
    <property type="match status" value="1"/>
</dbReference>
<keyword evidence="5" id="KW-0680">Restriction system</keyword>
<dbReference type="InterPro" id="IPR025931">
    <property type="entry name" value="TaqI_C"/>
</dbReference>
<keyword evidence="6" id="KW-0238">DNA-binding</keyword>
<keyword evidence="8" id="KW-0175">Coiled coil</keyword>
<gene>
    <name evidence="11" type="ORF">LPB137_08105</name>
</gene>
<reference evidence="11 12" key="1">
    <citation type="submission" date="2017-01" db="EMBL/GenBank/DDBJ databases">
        <title>Genome sequencing of Arcobacter sp. LPB0137.</title>
        <authorList>
            <person name="Lee G.-W."/>
            <person name="Yi H."/>
        </authorList>
    </citation>
    <scope>NUCLEOTIDE SEQUENCE [LARGE SCALE GENOMIC DNA]</scope>
    <source>
        <strain evidence="11 12">LPB0137</strain>
    </source>
</reference>
<evidence type="ECO:0000256" key="4">
    <source>
        <dbReference type="ARBA" id="ARBA00022691"/>
    </source>
</evidence>
<dbReference type="RefSeq" id="WP_076086837.1">
    <property type="nucleotide sequence ID" value="NZ_CP019070.1"/>
</dbReference>
<name>A0A1P8KMT9_9BACT</name>
<evidence type="ECO:0000256" key="2">
    <source>
        <dbReference type="ARBA" id="ARBA00022603"/>
    </source>
</evidence>
<dbReference type="PANTHER" id="PTHR33841:SF1">
    <property type="entry name" value="DNA METHYLTRANSFERASE A"/>
    <property type="match status" value="1"/>
</dbReference>
<dbReference type="Proteomes" id="UP000186074">
    <property type="component" value="Chromosome"/>
</dbReference>
<dbReference type="STRING" id="1850254.LPB137_08105"/>
<evidence type="ECO:0000313" key="11">
    <source>
        <dbReference type="EMBL" id="APW65819.1"/>
    </source>
</evidence>
<dbReference type="InterPro" id="IPR050953">
    <property type="entry name" value="N4_N6_ade-DNA_methylase"/>
</dbReference>
<organism evidence="11 12">
    <name type="scientific">Poseidonibacter parvus</name>
    <dbReference type="NCBI Taxonomy" id="1850254"/>
    <lineage>
        <taxon>Bacteria</taxon>
        <taxon>Pseudomonadati</taxon>
        <taxon>Campylobacterota</taxon>
        <taxon>Epsilonproteobacteria</taxon>
        <taxon>Campylobacterales</taxon>
        <taxon>Arcobacteraceae</taxon>
        <taxon>Poseidonibacter</taxon>
    </lineage>
</organism>
<feature type="coiled-coil region" evidence="8">
    <location>
        <begin position="995"/>
        <end position="1022"/>
    </location>
</feature>
<feature type="domain" description="Type II methyltransferase M.TaqI-like" evidence="9">
    <location>
        <begin position="478"/>
        <end position="627"/>
    </location>
</feature>
<dbReference type="GO" id="GO:0003677">
    <property type="term" value="F:DNA binding"/>
    <property type="evidence" value="ECO:0007669"/>
    <property type="project" value="UniProtKB-KW"/>
</dbReference>
<evidence type="ECO:0000256" key="1">
    <source>
        <dbReference type="ARBA" id="ARBA00011900"/>
    </source>
</evidence>
<dbReference type="CDD" id="cd02440">
    <property type="entry name" value="AdoMet_MTases"/>
    <property type="match status" value="1"/>
</dbReference>
<dbReference type="SUPFAM" id="SSF53335">
    <property type="entry name" value="S-adenosyl-L-methionine-dependent methyltransferases"/>
    <property type="match status" value="1"/>
</dbReference>
<keyword evidence="3" id="KW-0808">Transferase</keyword>
<dbReference type="InterPro" id="IPR011639">
    <property type="entry name" value="MethylTrfase_TaqI-like_dom"/>
</dbReference>
<dbReference type="PRINTS" id="PR00507">
    <property type="entry name" value="N12N6MTFRASE"/>
</dbReference>
<evidence type="ECO:0000256" key="5">
    <source>
        <dbReference type="ARBA" id="ARBA00022747"/>
    </source>
</evidence>
<keyword evidence="2" id="KW-0489">Methyltransferase</keyword>
<evidence type="ECO:0000259" key="9">
    <source>
        <dbReference type="Pfam" id="PF07669"/>
    </source>
</evidence>
<dbReference type="Gene3D" id="3.40.50.150">
    <property type="entry name" value="Vaccinia Virus protein VP39"/>
    <property type="match status" value="1"/>
</dbReference>
<evidence type="ECO:0000259" key="10">
    <source>
        <dbReference type="Pfam" id="PF12950"/>
    </source>
</evidence>
<evidence type="ECO:0000256" key="8">
    <source>
        <dbReference type="SAM" id="Coils"/>
    </source>
</evidence>
<evidence type="ECO:0000256" key="7">
    <source>
        <dbReference type="ARBA" id="ARBA00047942"/>
    </source>
</evidence>
<dbReference type="Pfam" id="PF07669">
    <property type="entry name" value="Eco57I"/>
    <property type="match status" value="1"/>
</dbReference>
<protein>
    <recommendedName>
        <fullName evidence="1">site-specific DNA-methyltransferase (adenine-specific)</fullName>
        <ecNumber evidence="1">2.1.1.72</ecNumber>
    </recommendedName>
</protein>
<proteinExistence type="predicted"/>
<keyword evidence="4" id="KW-0949">S-adenosyl-L-methionine</keyword>
<dbReference type="InterPro" id="IPR029063">
    <property type="entry name" value="SAM-dependent_MTases_sf"/>
</dbReference>
<comment type="catalytic activity">
    <reaction evidence="7">
        <text>a 2'-deoxyadenosine in DNA + S-adenosyl-L-methionine = an N(6)-methyl-2'-deoxyadenosine in DNA + S-adenosyl-L-homocysteine + H(+)</text>
        <dbReference type="Rhea" id="RHEA:15197"/>
        <dbReference type="Rhea" id="RHEA-COMP:12418"/>
        <dbReference type="Rhea" id="RHEA-COMP:12419"/>
        <dbReference type="ChEBI" id="CHEBI:15378"/>
        <dbReference type="ChEBI" id="CHEBI:57856"/>
        <dbReference type="ChEBI" id="CHEBI:59789"/>
        <dbReference type="ChEBI" id="CHEBI:90615"/>
        <dbReference type="ChEBI" id="CHEBI:90616"/>
        <dbReference type="EC" id="2.1.1.72"/>
    </reaction>
</comment>
<accession>A0A1P8KMT9</accession>
<dbReference type="OrthoDB" id="9761012at2"/>
<dbReference type="AlphaFoldDB" id="A0A1P8KMT9"/>
<evidence type="ECO:0000256" key="6">
    <source>
        <dbReference type="ARBA" id="ARBA00023125"/>
    </source>
</evidence>
<sequence length="1037" mass="121699">MSMFQKSVLKSFSQDESLVAIRWAEFQKFLSKVDYIKTVKEEKYQDGFLKDIFESCLGYTLDMTDPSNFNLEREKKNETDAKKADGVIYLNNEVIGVIELKAQDTKNLDKIEAQAFNYHNSHSNSKYIIISNFDELRFYIDKKTSYEKFSLFNLSYEDFKKLHLLLSYESIKENIPLKIKEKTANFEAEVSKELYKDFSQFRNHLFGNIVKNNIELDKTIALRLTQKLCDRIIFILFAEDRGLLTANTIKEIREEFINQKFTDYKLFDIYKFYFKAINEGNSKLDIPKYNGGLFANDTQLDSLVIDNEILDLEAQKLSDYDFESEVSVNILGHIFEQSLTDLEEMQSNIDNTDFDKTKSKRKKDGVFYTPEYITKYIVDNTLGKMCNEKREELKITNVIAPKNLKKLNKTEQKTKDNLESYKDWLFNLKILDPACGSGAFLNQALEHLIKEHNQLQNDLALMGDLFSSYTVEESVLEHNLYGVDINEDAVEIAKLSLWLRTAQKGRPLTKLADKILCANSLLKMPFEKGSFDIVIGNPPYVRVQGLKSNYENETSLYEEKYVSATGKYDLYALFLEMSFKMLNKKGKLSYILPHKFLVVDAGKGIRNFLSQNKAVENLLHFGSEMVFEDASAYTCIITLSHNNEELKFKHLKPNEIFDNFEYDNINFDTLNAEKWNLTKNEIISIINKVKAFPKKFNNVFSDNFKGVDITMGDNIYMMSGSFKENLFIGYSNRLKSCVEIEKEIVKPLLKGQDIKKYNELNTDLYVIYPHYLDINNTTKPYTEEELSIKFPLTYSYFLNFKEEFIEKKKRYKTNAKYWYSLHRARNINNFETKKLITPFISEGSNFTFDENNSFFNANNYGLIKNKNEELHLKYFLTILNSNLTWFLIKNISSELRGGFFQYSPTYLEEITFPKIKNDTPYIIKADLMLELNKKLNKIKENFLNELELEKISKKLQSFELLEFEDFVKEYKKAKKLKFKDKLEERNFKNDWKALFENDKKEVLELQNQINQSNKEIDNMVYKLYGLTEEEISIIENN</sequence>
<evidence type="ECO:0000256" key="3">
    <source>
        <dbReference type="ARBA" id="ARBA00022679"/>
    </source>
</evidence>
<dbReference type="EC" id="2.1.1.72" evidence="1"/>
<evidence type="ECO:0000313" key="12">
    <source>
        <dbReference type="Proteomes" id="UP000186074"/>
    </source>
</evidence>